<dbReference type="Pfam" id="PF05485">
    <property type="entry name" value="THAP"/>
    <property type="match status" value="1"/>
</dbReference>
<feature type="domain" description="ZAD" evidence="8">
    <location>
        <begin position="274"/>
        <end position="348"/>
    </location>
</feature>
<evidence type="ECO:0000313" key="10">
    <source>
        <dbReference type="Proteomes" id="UP001652700"/>
    </source>
</evidence>
<dbReference type="InterPro" id="IPR006612">
    <property type="entry name" value="THAP_Znf"/>
</dbReference>
<dbReference type="Pfam" id="PF07776">
    <property type="entry name" value="zf-AD"/>
    <property type="match status" value="1"/>
</dbReference>
<sequence length="645" mass="75646">MCYFGFYIRQFVYFVVMSNFKENLQRLITEWRTEEDKINKSCCVPGCTDRCSSRFRFPNPKHQIDSLYQWLKVVKNESLNSRTPTAVYTNYRVCARHFKAEEIRTKGPNKGVGRRGIKRGVIPSLFLPSPGKPVSPVNDNDGGDDVIDNDGGDVVIDNDFYLDENDVDEVPSQDTGQNIQKEAEGVERHHVAQKSEIINVSKMTTETVLLSENKSLLQKRLEESKVLQVEKEREKRQSTDQIKCDNTTITQKNEASNKENISNRFIITKEQLEQKCRTCFVRSGTNNVWIKYHDGMIFRDILKNFSLVEIHRSDGLPQSICYVCTNYIINLCTFKMNIDRSLKNLQAAFRQLENIPESQREEIDKSKVPTPPSALRQLDVNVPESQCEQSASRISTAPNVYKVVENLQVQVFESDEENDSQNDITQQIIIAPDPNKSDRVNPQYVNKLIKQTETNIENTKENSNNIPTNTWRRKRIRDNKERALKRLEKHLSKVPSAEDYRCHYKVRSQLKKYLRRRKLMIQKLKPTTTSVLLDHDYIKIVDQKDLNTHKHRRKKRLNLNRRKKCRKERMNLNRHKKCGEEKQKEMLCPCCIKGENFRRNKFVNRQICFDKYSHCDKYTCTYCLSKNSLWLKDRAHNRSKSRNKL</sequence>
<keyword evidence="10" id="KW-1185">Reference proteome</keyword>
<proteinExistence type="predicted"/>
<dbReference type="PROSITE" id="PS50950">
    <property type="entry name" value="ZF_THAP"/>
    <property type="match status" value="1"/>
</dbReference>
<accession>A0ABM5KQP4</accession>
<reference evidence="9" key="1">
    <citation type="submission" date="2025-05" db="UniProtKB">
        <authorList>
            <consortium name="EnsemblMetazoa"/>
        </authorList>
    </citation>
    <scope>IDENTIFICATION</scope>
</reference>
<name>A0ABM5KQP4_DIAVI</name>
<keyword evidence="4 5" id="KW-0238">DNA-binding</keyword>
<evidence type="ECO:0000256" key="5">
    <source>
        <dbReference type="PROSITE-ProRule" id="PRU00309"/>
    </source>
</evidence>
<feature type="domain" description="THAP-type" evidence="7">
    <location>
        <begin position="38"/>
        <end position="126"/>
    </location>
</feature>
<organism evidence="9 10">
    <name type="scientific">Diabrotica virgifera virgifera</name>
    <name type="common">western corn rootworm</name>
    <dbReference type="NCBI Taxonomy" id="50390"/>
    <lineage>
        <taxon>Eukaryota</taxon>
        <taxon>Metazoa</taxon>
        <taxon>Ecdysozoa</taxon>
        <taxon>Arthropoda</taxon>
        <taxon>Hexapoda</taxon>
        <taxon>Insecta</taxon>
        <taxon>Pterygota</taxon>
        <taxon>Neoptera</taxon>
        <taxon>Endopterygota</taxon>
        <taxon>Coleoptera</taxon>
        <taxon>Polyphaga</taxon>
        <taxon>Cucujiformia</taxon>
        <taxon>Chrysomeloidea</taxon>
        <taxon>Chrysomelidae</taxon>
        <taxon>Galerucinae</taxon>
        <taxon>Diabroticina</taxon>
        <taxon>Diabroticites</taxon>
        <taxon>Diabrotica</taxon>
    </lineage>
</organism>
<feature type="binding site" evidence="6">
    <location>
        <position position="276"/>
    </location>
    <ligand>
        <name>Zn(2+)</name>
        <dbReference type="ChEBI" id="CHEBI:29105"/>
    </ligand>
</feature>
<evidence type="ECO:0000313" key="9">
    <source>
        <dbReference type="EnsemblMetazoa" id="XP_050512511.1"/>
    </source>
</evidence>
<evidence type="ECO:0000259" key="7">
    <source>
        <dbReference type="PROSITE" id="PS50950"/>
    </source>
</evidence>
<evidence type="ECO:0000256" key="4">
    <source>
        <dbReference type="ARBA" id="ARBA00023125"/>
    </source>
</evidence>
<dbReference type="SUPFAM" id="SSF57716">
    <property type="entry name" value="Glucocorticoid receptor-like (DNA-binding domain)"/>
    <property type="match status" value="2"/>
</dbReference>
<evidence type="ECO:0000256" key="6">
    <source>
        <dbReference type="PROSITE-ProRule" id="PRU01263"/>
    </source>
</evidence>
<dbReference type="GeneID" id="126888366"/>
<feature type="binding site" evidence="6">
    <location>
        <position position="321"/>
    </location>
    <ligand>
        <name>Zn(2+)</name>
        <dbReference type="ChEBI" id="CHEBI:29105"/>
    </ligand>
</feature>
<keyword evidence="1 6" id="KW-0479">Metal-binding</keyword>
<evidence type="ECO:0000259" key="8">
    <source>
        <dbReference type="PROSITE" id="PS51915"/>
    </source>
</evidence>
<dbReference type="RefSeq" id="XP_050512511.1">
    <property type="nucleotide sequence ID" value="XM_050656554.1"/>
</dbReference>
<evidence type="ECO:0000256" key="1">
    <source>
        <dbReference type="ARBA" id="ARBA00022723"/>
    </source>
</evidence>
<dbReference type="Proteomes" id="UP001652700">
    <property type="component" value="Unplaced"/>
</dbReference>
<evidence type="ECO:0000256" key="2">
    <source>
        <dbReference type="ARBA" id="ARBA00022771"/>
    </source>
</evidence>
<keyword evidence="3 6" id="KW-0862">Zinc</keyword>
<dbReference type="SMART" id="SM00980">
    <property type="entry name" value="THAP"/>
    <property type="match status" value="1"/>
</dbReference>
<dbReference type="InterPro" id="IPR012934">
    <property type="entry name" value="Znf_AD"/>
</dbReference>
<protein>
    <submittedName>
        <fullName evidence="9">Uncharacterized protein</fullName>
    </submittedName>
</protein>
<keyword evidence="2 5" id="KW-0863">Zinc-finger</keyword>
<evidence type="ECO:0000256" key="3">
    <source>
        <dbReference type="ARBA" id="ARBA00022833"/>
    </source>
</evidence>
<dbReference type="PROSITE" id="PS51915">
    <property type="entry name" value="ZAD"/>
    <property type="match status" value="1"/>
</dbReference>
<dbReference type="EnsemblMetazoa" id="XM_050656554.1">
    <property type="protein sequence ID" value="XP_050512511.1"/>
    <property type="gene ID" value="LOC126888366"/>
</dbReference>
<feature type="binding site" evidence="6">
    <location>
        <position position="324"/>
    </location>
    <ligand>
        <name>Zn(2+)</name>
        <dbReference type="ChEBI" id="CHEBI:29105"/>
    </ligand>
</feature>
<feature type="binding site" evidence="6">
    <location>
        <position position="279"/>
    </location>
    <ligand>
        <name>Zn(2+)</name>
        <dbReference type="ChEBI" id="CHEBI:29105"/>
    </ligand>
</feature>